<proteinExistence type="predicted"/>
<accession>A0A545VDV1</accession>
<organism evidence="1 2">
    <name type="scientific">Cordyceps javanica</name>
    <dbReference type="NCBI Taxonomy" id="43265"/>
    <lineage>
        <taxon>Eukaryota</taxon>
        <taxon>Fungi</taxon>
        <taxon>Dikarya</taxon>
        <taxon>Ascomycota</taxon>
        <taxon>Pezizomycotina</taxon>
        <taxon>Sordariomycetes</taxon>
        <taxon>Hypocreomycetidae</taxon>
        <taxon>Hypocreales</taxon>
        <taxon>Cordycipitaceae</taxon>
        <taxon>Cordyceps</taxon>
    </lineage>
</organism>
<reference evidence="1 2" key="1">
    <citation type="journal article" date="2019" name="Appl. Microbiol. Biotechnol.">
        <title>Genome sequence of Isaria javanica and comparative genome analysis insights into family S53 peptidase evolution in fungal entomopathogens.</title>
        <authorList>
            <person name="Lin R."/>
            <person name="Zhang X."/>
            <person name="Xin B."/>
            <person name="Zou M."/>
            <person name="Gao Y."/>
            <person name="Qin F."/>
            <person name="Hu Q."/>
            <person name="Xie B."/>
            <person name="Cheng X."/>
        </authorList>
    </citation>
    <scope>NUCLEOTIDE SEQUENCE [LARGE SCALE GENOMIC DNA]</scope>
    <source>
        <strain evidence="1 2">IJ1G</strain>
    </source>
</reference>
<evidence type="ECO:0000313" key="1">
    <source>
        <dbReference type="EMBL" id="TQV99901.1"/>
    </source>
</evidence>
<keyword evidence="2" id="KW-1185">Reference proteome</keyword>
<protein>
    <submittedName>
        <fullName evidence="1">Uncharacterized protein</fullName>
    </submittedName>
</protein>
<comment type="caution">
    <text evidence="1">The sequence shown here is derived from an EMBL/GenBank/DDBJ whole genome shotgun (WGS) entry which is preliminary data.</text>
</comment>
<name>A0A545VDV1_9HYPO</name>
<dbReference type="AlphaFoldDB" id="A0A545VDV1"/>
<evidence type="ECO:0000313" key="2">
    <source>
        <dbReference type="Proteomes" id="UP000315783"/>
    </source>
</evidence>
<dbReference type="Proteomes" id="UP000315783">
    <property type="component" value="Unassembled WGS sequence"/>
</dbReference>
<dbReference type="EMBL" id="SPUK01000002">
    <property type="protein sequence ID" value="TQV99901.1"/>
    <property type="molecule type" value="Genomic_DNA"/>
</dbReference>
<gene>
    <name evidence="1" type="ORF">IF1G_02116</name>
</gene>
<sequence>MNKLKIKADAVTDPCHKPFELRMSWHCRVKCVKHECCIPVPIWGPECPCDHKVRLLTENWAIALVCRFQRTLKTGHVRNQSVSLSTSIAWQPQLEVFWKHSFFHRNAGDEPSDGQTS</sequence>